<comment type="function">
    <text evidence="13">DNA-dependent RNA polymerase catalyzes the transcription of DNA into RNA using the four ribonucleoside triphosphates as substrates. Largest and catalytic core component of RNA polymerase III which synthesizes small RNAs, such as 5S rRNA and tRNAs. Forms the polymerase active center together with the second largest subunit. A single-stranded DNA template strand of the promoter is positioned within the central active site cleft of Pol III. A bridging helix emanates from RPC1 and crosses the cleft near the catalytic site and is thought to promote translocation of Pol III by acting as a ratchet that moves the RNA-DNA hybrid through the active site by switching from straight to bent conformations at each step of nucleotide addition.</text>
</comment>
<dbReference type="CDD" id="cd02736">
    <property type="entry name" value="RNAP_III_Rpc1_C"/>
    <property type="match status" value="1"/>
</dbReference>
<evidence type="ECO:0000256" key="3">
    <source>
        <dbReference type="ARBA" id="ARBA00011206"/>
    </source>
</evidence>
<dbReference type="Pfam" id="PF04998">
    <property type="entry name" value="RNA_pol_Rpb1_5"/>
    <property type="match status" value="1"/>
</dbReference>
<keyword evidence="4 14" id="KW-0240">DNA-directed RNA polymerase</keyword>
<dbReference type="NCBIfam" id="NF006336">
    <property type="entry name" value="PRK08566.1"/>
    <property type="match status" value="1"/>
</dbReference>
<dbReference type="InterPro" id="IPR007066">
    <property type="entry name" value="RNA_pol_Rpb1_3"/>
</dbReference>
<keyword evidence="17" id="KW-1185">Reference proteome</keyword>
<dbReference type="GeneID" id="43582413"/>
<evidence type="ECO:0000256" key="10">
    <source>
        <dbReference type="ARBA" id="ARBA00023163"/>
    </source>
</evidence>
<comment type="subunit">
    <text evidence="3">Component of the RNA polymerase III (Pol III) complex consisting of 17 subunits.</text>
</comment>
<dbReference type="SMART" id="SM00663">
    <property type="entry name" value="RPOLA_N"/>
    <property type="match status" value="1"/>
</dbReference>
<dbReference type="FunFam" id="3.30.1490.180:FF:000002">
    <property type="entry name" value="DNA-directed RNA polymerase subunit"/>
    <property type="match status" value="1"/>
</dbReference>
<dbReference type="FunFam" id="2.40.40.20:FF:000019">
    <property type="entry name" value="DNA-directed RNA polymerase II subunit RPB1"/>
    <property type="match status" value="1"/>
</dbReference>
<dbReference type="InterPro" id="IPR038120">
    <property type="entry name" value="Rpb1_funnel_sf"/>
</dbReference>
<dbReference type="InterPro" id="IPR035697">
    <property type="entry name" value="RNAP_III_RPC1_N"/>
</dbReference>
<dbReference type="FunFam" id="4.10.860.120:FF:000004">
    <property type="entry name" value="DNA-directed RNA polymerase subunit"/>
    <property type="match status" value="1"/>
</dbReference>
<dbReference type="RefSeq" id="XP_031854204.1">
    <property type="nucleotide sequence ID" value="XM_031998313.1"/>
</dbReference>
<keyword evidence="7" id="KW-0479">Metal-binding</keyword>
<organism evidence="16 17">
    <name type="scientific">Magnusiomyces paraingens</name>
    <dbReference type="NCBI Taxonomy" id="2606893"/>
    <lineage>
        <taxon>Eukaryota</taxon>
        <taxon>Fungi</taxon>
        <taxon>Dikarya</taxon>
        <taxon>Ascomycota</taxon>
        <taxon>Saccharomycotina</taxon>
        <taxon>Dipodascomycetes</taxon>
        <taxon>Dipodascales</taxon>
        <taxon>Dipodascaceae</taxon>
        <taxon>Magnusiomyces</taxon>
    </lineage>
</organism>
<dbReference type="OrthoDB" id="270392at2759"/>
<dbReference type="Gene3D" id="1.10.274.100">
    <property type="entry name" value="RNA polymerase Rpb1, domain 3"/>
    <property type="match status" value="1"/>
</dbReference>
<dbReference type="PANTHER" id="PTHR48446">
    <property type="entry name" value="DNA-DIRECTED RNA POLYMERASE SUBUNIT BETA' N-TERMINAL SECTION"/>
    <property type="match status" value="1"/>
</dbReference>
<dbReference type="Gene3D" id="1.10.132.30">
    <property type="match status" value="1"/>
</dbReference>
<keyword evidence="10 14" id="KW-0804">Transcription</keyword>
<dbReference type="GO" id="GO:0000428">
    <property type="term" value="C:DNA-directed RNA polymerase complex"/>
    <property type="evidence" value="ECO:0007669"/>
    <property type="project" value="UniProtKB-KW"/>
</dbReference>
<dbReference type="GO" id="GO:0005634">
    <property type="term" value="C:nucleus"/>
    <property type="evidence" value="ECO:0007669"/>
    <property type="project" value="UniProtKB-SubCell"/>
</dbReference>
<evidence type="ECO:0000256" key="1">
    <source>
        <dbReference type="ARBA" id="ARBA00004123"/>
    </source>
</evidence>
<dbReference type="InterPro" id="IPR035698">
    <property type="entry name" value="RNAP_III_Rpc1_C"/>
</dbReference>
<evidence type="ECO:0000256" key="4">
    <source>
        <dbReference type="ARBA" id="ARBA00022478"/>
    </source>
</evidence>
<evidence type="ECO:0000256" key="8">
    <source>
        <dbReference type="ARBA" id="ARBA00022833"/>
    </source>
</evidence>
<dbReference type="PANTHER" id="PTHR48446:SF1">
    <property type="entry name" value="DNA-DIRECTED RNA POLYMERASE SUBUNIT BETA' N-TERMINAL SECTION"/>
    <property type="match status" value="1"/>
</dbReference>
<dbReference type="InterPro" id="IPR007083">
    <property type="entry name" value="RNA_pol_Rpb1_4"/>
</dbReference>
<dbReference type="GO" id="GO:0003899">
    <property type="term" value="F:DNA-directed RNA polymerase activity"/>
    <property type="evidence" value="ECO:0007669"/>
    <property type="project" value="UniProtKB-EC"/>
</dbReference>
<keyword evidence="11" id="KW-0539">Nucleus</keyword>
<proteinExistence type="inferred from homology"/>
<dbReference type="InterPro" id="IPR000722">
    <property type="entry name" value="RNA_pol_asu"/>
</dbReference>
<dbReference type="Gene3D" id="6.10.250.2940">
    <property type="match status" value="1"/>
</dbReference>
<name>A0A5E8BQ48_9ASCO</name>
<evidence type="ECO:0000256" key="5">
    <source>
        <dbReference type="ARBA" id="ARBA00022679"/>
    </source>
</evidence>
<dbReference type="Pfam" id="PF05000">
    <property type="entry name" value="RNA_pol_Rpb1_4"/>
    <property type="match status" value="1"/>
</dbReference>
<evidence type="ECO:0000313" key="17">
    <source>
        <dbReference type="Proteomes" id="UP000398389"/>
    </source>
</evidence>
<comment type="subcellular location">
    <subcellularLocation>
        <location evidence="1">Nucleus</location>
    </subcellularLocation>
</comment>
<dbReference type="InterPro" id="IPR015700">
    <property type="entry name" value="RPC1"/>
</dbReference>
<dbReference type="GO" id="GO:0003677">
    <property type="term" value="F:DNA binding"/>
    <property type="evidence" value="ECO:0007669"/>
    <property type="project" value="InterPro"/>
</dbReference>
<feature type="domain" description="RNA polymerase N-terminal" evidence="15">
    <location>
        <begin position="246"/>
        <end position="547"/>
    </location>
</feature>
<dbReference type="Gene3D" id="4.10.860.120">
    <property type="entry name" value="RNA polymerase II, clamp domain"/>
    <property type="match status" value="1"/>
</dbReference>
<dbReference type="Proteomes" id="UP000398389">
    <property type="component" value="Unassembled WGS sequence"/>
</dbReference>
<dbReference type="GO" id="GO:0006352">
    <property type="term" value="P:DNA-templated transcription initiation"/>
    <property type="evidence" value="ECO:0007669"/>
    <property type="project" value="UniProtKB-ARBA"/>
</dbReference>
<dbReference type="InterPro" id="IPR007080">
    <property type="entry name" value="RNA_pol_Rpb1_1"/>
</dbReference>
<evidence type="ECO:0000313" key="16">
    <source>
        <dbReference type="EMBL" id="VVT53483.1"/>
    </source>
</evidence>
<evidence type="ECO:0000256" key="11">
    <source>
        <dbReference type="ARBA" id="ARBA00023242"/>
    </source>
</evidence>
<evidence type="ECO:0000256" key="2">
    <source>
        <dbReference type="ARBA" id="ARBA00006460"/>
    </source>
</evidence>
<evidence type="ECO:0000256" key="12">
    <source>
        <dbReference type="ARBA" id="ARBA00048552"/>
    </source>
</evidence>
<evidence type="ECO:0000256" key="6">
    <source>
        <dbReference type="ARBA" id="ARBA00022695"/>
    </source>
</evidence>
<evidence type="ECO:0000256" key="7">
    <source>
        <dbReference type="ARBA" id="ARBA00022723"/>
    </source>
</evidence>
<dbReference type="Gene3D" id="2.40.40.20">
    <property type="match status" value="1"/>
</dbReference>
<dbReference type="FunFam" id="1.10.132.30:FF:000001">
    <property type="entry name" value="DNA-directed RNA polymerase subunit"/>
    <property type="match status" value="1"/>
</dbReference>
<dbReference type="Pfam" id="PF00623">
    <property type="entry name" value="RNA_pol_Rpb1_2"/>
    <property type="match status" value="1"/>
</dbReference>
<reference evidence="16 17" key="1">
    <citation type="submission" date="2019-09" db="EMBL/GenBank/DDBJ databases">
        <authorList>
            <person name="Brejova B."/>
        </authorList>
    </citation>
    <scope>NUCLEOTIDE SEQUENCE [LARGE SCALE GENOMIC DNA]</scope>
</reference>
<comment type="similarity">
    <text evidence="2 14">Belongs to the RNA polymerase beta' chain family.</text>
</comment>
<dbReference type="EC" id="2.7.7.6" evidence="14"/>
<dbReference type="Gene3D" id="1.10.150.390">
    <property type="match status" value="1"/>
</dbReference>
<evidence type="ECO:0000256" key="14">
    <source>
        <dbReference type="RuleBase" id="RU004279"/>
    </source>
</evidence>
<dbReference type="InterPro" id="IPR006592">
    <property type="entry name" value="RNA_pol_N"/>
</dbReference>
<accession>A0A5E8BQ48</accession>
<keyword evidence="5 14" id="KW-0808">Transferase</keyword>
<keyword evidence="6 14" id="KW-0548">Nucleotidyltransferase</keyword>
<gene>
    <name evidence="16" type="ORF">SAPINGB_P003596</name>
</gene>
<evidence type="ECO:0000259" key="15">
    <source>
        <dbReference type="SMART" id="SM00663"/>
    </source>
</evidence>
<evidence type="ECO:0000256" key="9">
    <source>
        <dbReference type="ARBA" id="ARBA00022842"/>
    </source>
</evidence>
<dbReference type="FunFam" id="1.10.274.100:FF:000005">
    <property type="entry name" value="DNA-directed RNA polymerase subunit"/>
    <property type="match status" value="1"/>
</dbReference>
<dbReference type="EMBL" id="CABVLU010000003">
    <property type="protein sequence ID" value="VVT53483.1"/>
    <property type="molecule type" value="Genomic_DNA"/>
</dbReference>
<keyword evidence="9" id="KW-0460">Magnesium</keyword>
<sequence>MKEVVINDPPRRIAGLEFCALSPQDILKQSEIEVSSRNLYDISKGRTPHEHGPLDARLGVSSNFQECTTCHGKLANCQGHFGLIKLALPCFHVGYFKSVISILQSICKDCSAILIDEPTRRKYLNELRRPGIDNLRRMQILKKVIEQSKKQRRCLKCNSINGVVKKVGALRMIHDKFRWVSKKGSEEKSDFEASFDEVKKVSPEVDKYAKRAMDDLNPLKVLHLFEKISPADCELLGMDSTKGRPEMFLWRYVPAPPVCIRPSVQQDGASNEDDLTTQLAEIAFTNSIIRAGLDSGMTVGNLMRHWDYLQYSIALYINGDMPSWPGMQVKSVRGLCQRLKGKQGRFRGNLCGKRVDFSGRTVISPDPNLNIGQVAVPDRVAKILTYPERVTEYNMDKMRALVTNGSLNYPGANYVIKKNEEMKRSLRYGRLADIAANLAIGDVVERHLEDDDVVLFNRQPSLHRLSILAHKAKIKPWRTFRLNECTCTPFGADFDGDEMNLHVPQTEEARTEALNLMGVKYNLITPKSGEPIIAATQDFITASYLISKKDSFFDRASFTEMCAMMSDADIHFDIPPPAIVKPVKLWTGKQLFSLLIRPNKESNVIINLDAKNKTFVPPAKGQPNEMSPNDGYLVIRGSQVLAGHMDKSTLGDGKKAQVFYTILRDYGPDEAVGAMNRMAKLCARYLGNRGFSIGINDVTPGKELNKEKDRLIEIAYKKCDDLIELLKEGKLETQPGCNEEQTLEAKIGGILSKVREEVGDVCINELEKSNAPLIMASCGSKGSTVNVSQMVAAVGQQIIAGSRVPNGFQDRTLPHFPKFSKTPPSKGFVRNSFFSGLNPPEFLFHAISGREGLVDTAVKTAETGYMSRRLMKSLEDLSCKYDSTVRTSSNSIIQFQYGGDGLDPFEMEGDAKPVNFARTWMHCNNVTFNLADPGLLPYQVVELATSIITPLKKHLARRDNLGRLVSGTKDEDNLNYTDEYDPQREFYDSVLDYIKSKAKELSEVRKRRNMQPLLNAPFGEYANIDFDEFVESHKTKTVDQLCKISEKCVREFLGQCLKRYERSKVEPGTAVGAIGAQSIGEPGTQMTLKTFHFAGVASMNVTLGVPRIKEIINAAKVISTPIITAYLVNDEDERAARVVKGRIEKTYLSDVIRYIDDVYESHRAYIRVKIDWKTIERLQLELSIDDICKAIAKAPKLKLTSADVTSNGPDVINVAIRDISTTSAAAKAKALAWTVASSTSMIGTDSETFFRAQLLRRALPDVAVKGYPEISRAVINIREKDNKTELLVEGYGLKHVMTVDGVIGKRTVTNHVLEMYQVLGIEAARTSIVDEINYTMGSHGMSVDPRHIQLLGDMMTFKGEVLGITRFGLSKMRDSVLQLASFEKTTDHLFDAGFYMKTDKIEGVSECIILGQSMSLGTGSFNLVYPTEIQFEEEKYIGDRLVLGKQKPLYESLWS</sequence>
<dbReference type="Gene3D" id="6.20.50.80">
    <property type="match status" value="1"/>
</dbReference>
<dbReference type="Pfam" id="PF04983">
    <property type="entry name" value="RNA_pol_Rpb1_3"/>
    <property type="match status" value="1"/>
</dbReference>
<dbReference type="FunFam" id="1.10.150.390:FF:000004">
    <property type="entry name" value="DNA-directed RNA polymerase subunit"/>
    <property type="match status" value="1"/>
</dbReference>
<dbReference type="Pfam" id="PF04997">
    <property type="entry name" value="RNA_pol_Rpb1_1"/>
    <property type="match status" value="1"/>
</dbReference>
<dbReference type="GO" id="GO:0046872">
    <property type="term" value="F:metal ion binding"/>
    <property type="evidence" value="ECO:0007669"/>
    <property type="project" value="UniProtKB-KW"/>
</dbReference>
<keyword evidence="8" id="KW-0862">Zinc</keyword>
<dbReference type="InterPro" id="IPR042102">
    <property type="entry name" value="RNA_pol_Rpb1_3_sf"/>
</dbReference>
<comment type="catalytic activity">
    <reaction evidence="12 14">
        <text>RNA(n) + a ribonucleoside 5'-triphosphate = RNA(n+1) + diphosphate</text>
        <dbReference type="Rhea" id="RHEA:21248"/>
        <dbReference type="Rhea" id="RHEA-COMP:14527"/>
        <dbReference type="Rhea" id="RHEA-COMP:17342"/>
        <dbReference type="ChEBI" id="CHEBI:33019"/>
        <dbReference type="ChEBI" id="CHEBI:61557"/>
        <dbReference type="ChEBI" id="CHEBI:140395"/>
        <dbReference type="EC" id="2.7.7.6"/>
    </reaction>
</comment>
<protein>
    <recommendedName>
        <fullName evidence="14">DNA-directed RNA polymerase subunit</fullName>
        <ecNumber evidence="14">2.7.7.6</ecNumber>
    </recommendedName>
</protein>
<dbReference type="Gene3D" id="3.30.1490.180">
    <property type="entry name" value="RNA polymerase ii"/>
    <property type="match status" value="1"/>
</dbReference>
<dbReference type="CDD" id="cd02583">
    <property type="entry name" value="RNAP_III_RPC1_N"/>
    <property type="match status" value="1"/>
</dbReference>
<dbReference type="InterPro" id="IPR007081">
    <property type="entry name" value="RNA_pol_Rpb1_5"/>
</dbReference>
<dbReference type="SUPFAM" id="SSF64484">
    <property type="entry name" value="beta and beta-prime subunits of DNA dependent RNA-polymerase"/>
    <property type="match status" value="1"/>
</dbReference>
<evidence type="ECO:0000256" key="13">
    <source>
        <dbReference type="ARBA" id="ARBA00058108"/>
    </source>
</evidence>
<dbReference type="InterPro" id="IPR044893">
    <property type="entry name" value="RNA_pol_Rpb1_clamp_domain"/>
</dbReference>